<feature type="binding site" evidence="7">
    <location>
        <position position="99"/>
    </location>
    <ligand>
        <name>sn-glycerol 3-phosphate</name>
        <dbReference type="ChEBI" id="CHEBI:57597"/>
    </ligand>
</feature>
<evidence type="ECO:0000256" key="5">
    <source>
        <dbReference type="ARBA" id="ARBA00023209"/>
    </source>
</evidence>
<dbReference type="GO" id="GO:0005975">
    <property type="term" value="P:carbohydrate metabolic process"/>
    <property type="evidence" value="ECO:0007669"/>
    <property type="project" value="InterPro"/>
</dbReference>
<feature type="binding site" evidence="7">
    <location>
        <position position="131"/>
    </location>
    <ligand>
        <name>NADPH</name>
        <dbReference type="ChEBI" id="CHEBI:57783"/>
    </ligand>
</feature>
<dbReference type="InterPro" id="IPR006168">
    <property type="entry name" value="G3P_DH_NAD-dep"/>
</dbReference>
<sequence length="314" mass="32577">MSVAVLGAGAFGTSLAIALSRAGVPVTLWARDTRDMARTRENTLRLPGYGFPDDLTLTDDLSDVTAKIVLLAVPMQKLRAFLTDNAAQFTGRTLVATCKGIDLETGESPADLIARLCPEATPALLSGPSFAVDVAAGLPTALTLAARDPEPLQHALTAGNLRLYRATDMVGVGVGGAMKNVIAIACGLAIGAGLGESARAALMTRGFAEMNRFAIARGAEPDTLQGLSGFGDLTLTCTSEKSRNFAFGLSLGRGEAQPEGVTIEGQATAKAVSIAAEKAGIDMPITNMVVAVMSGRITIHEARELLLARPLKEE</sequence>
<dbReference type="Proteomes" id="UP000467322">
    <property type="component" value="Unassembled WGS sequence"/>
</dbReference>
<feature type="binding site" evidence="7">
    <location>
        <position position="242"/>
    </location>
    <ligand>
        <name>sn-glycerol 3-phosphate</name>
        <dbReference type="ChEBI" id="CHEBI:57597"/>
    </ligand>
</feature>
<feature type="binding site" evidence="7">
    <location>
        <position position="244"/>
    </location>
    <ligand>
        <name>sn-glycerol 3-phosphate</name>
        <dbReference type="ChEBI" id="CHEBI:57597"/>
    </ligand>
</feature>
<reference evidence="15 16" key="1">
    <citation type="submission" date="2019-12" db="EMBL/GenBank/DDBJ databases">
        <title>Maritimibacter sp. nov. sp. isolated from sea sand.</title>
        <authorList>
            <person name="Kim J."/>
            <person name="Jeong S.E."/>
            <person name="Jung H.S."/>
            <person name="Jeon C.O."/>
        </authorList>
    </citation>
    <scope>NUCLEOTIDE SEQUENCE [LARGE SCALE GENOMIC DNA]</scope>
    <source>
        <strain evidence="15 16">DP07</strain>
    </source>
</reference>
<dbReference type="SUPFAM" id="SSF48179">
    <property type="entry name" value="6-phosphogluconate dehydrogenase C-terminal domain-like"/>
    <property type="match status" value="1"/>
</dbReference>
<evidence type="ECO:0000256" key="9">
    <source>
        <dbReference type="PIRSR" id="PIRSR000114-2"/>
    </source>
</evidence>
<organism evidence="15 16">
    <name type="scientific">Maritimibacter harenae</name>
    <dbReference type="NCBI Taxonomy" id="2606218"/>
    <lineage>
        <taxon>Bacteria</taxon>
        <taxon>Pseudomonadati</taxon>
        <taxon>Pseudomonadota</taxon>
        <taxon>Alphaproteobacteria</taxon>
        <taxon>Rhodobacterales</taxon>
        <taxon>Roseobacteraceae</taxon>
        <taxon>Maritimibacter</taxon>
    </lineage>
</organism>
<dbReference type="Gene3D" id="3.40.50.720">
    <property type="entry name" value="NAD(P)-binding Rossmann-like Domain"/>
    <property type="match status" value="1"/>
</dbReference>
<dbReference type="PROSITE" id="PS00957">
    <property type="entry name" value="NAD_G3PDH"/>
    <property type="match status" value="1"/>
</dbReference>
<evidence type="ECO:0000256" key="7">
    <source>
        <dbReference type="HAMAP-Rule" id="MF_00394"/>
    </source>
</evidence>
<feature type="binding site" evidence="7">
    <location>
        <position position="243"/>
    </location>
    <ligand>
        <name>NADPH</name>
        <dbReference type="ChEBI" id="CHEBI:57783"/>
    </ligand>
</feature>
<dbReference type="GO" id="GO:0046167">
    <property type="term" value="P:glycerol-3-phosphate biosynthetic process"/>
    <property type="evidence" value="ECO:0007669"/>
    <property type="project" value="UniProtKB-UniRule"/>
</dbReference>
<keyword evidence="7 10" id="KW-0520">NAD</keyword>
<evidence type="ECO:0000256" key="12">
    <source>
        <dbReference type="RuleBase" id="RU000439"/>
    </source>
</evidence>
<dbReference type="GO" id="GO:0051287">
    <property type="term" value="F:NAD binding"/>
    <property type="evidence" value="ECO:0007669"/>
    <property type="project" value="InterPro"/>
</dbReference>
<comment type="caution">
    <text evidence="15">The sequence shown here is derived from an EMBL/GenBank/DDBJ whole genome shotgun (WGS) entry which is preliminary data.</text>
</comment>
<evidence type="ECO:0000256" key="10">
    <source>
        <dbReference type="PIRSR" id="PIRSR000114-3"/>
    </source>
</evidence>
<evidence type="ECO:0000256" key="4">
    <source>
        <dbReference type="ARBA" id="ARBA00023098"/>
    </source>
</evidence>
<comment type="similarity">
    <text evidence="1 7 11">Belongs to the NAD-dependent glycerol-3-phosphate dehydrogenase family.</text>
</comment>
<feature type="domain" description="Glycerol-3-phosphate dehydrogenase NAD-dependent C-terminal" evidence="14">
    <location>
        <begin position="168"/>
        <end position="302"/>
    </location>
</feature>
<feature type="binding site" evidence="10">
    <location>
        <position position="243"/>
    </location>
    <ligand>
        <name>NAD(+)</name>
        <dbReference type="ChEBI" id="CHEBI:57540"/>
    </ligand>
</feature>
<feature type="binding site" evidence="9">
    <location>
        <position position="99"/>
    </location>
    <ligand>
        <name>substrate</name>
    </ligand>
</feature>
<keyword evidence="7" id="KW-0963">Cytoplasm</keyword>
<keyword evidence="7" id="KW-0521">NADP</keyword>
<evidence type="ECO:0000313" key="15">
    <source>
        <dbReference type="EMBL" id="MZR12048.1"/>
    </source>
</evidence>
<keyword evidence="6 7" id="KW-1208">Phospholipid metabolism</keyword>
<proteinExistence type="inferred from homology"/>
<evidence type="ECO:0000256" key="6">
    <source>
        <dbReference type="ARBA" id="ARBA00023264"/>
    </source>
</evidence>
<name>A0A845M124_9RHOB</name>
<evidence type="ECO:0000256" key="1">
    <source>
        <dbReference type="ARBA" id="ARBA00011009"/>
    </source>
</evidence>
<dbReference type="SUPFAM" id="SSF51735">
    <property type="entry name" value="NAD(P)-binding Rossmann-fold domains"/>
    <property type="match status" value="1"/>
</dbReference>
<keyword evidence="4 7" id="KW-0443">Lipid metabolism</keyword>
<dbReference type="GO" id="GO:0046168">
    <property type="term" value="P:glycerol-3-phosphate catabolic process"/>
    <property type="evidence" value="ECO:0007669"/>
    <property type="project" value="InterPro"/>
</dbReference>
<accession>A0A845M124</accession>
<feature type="binding site" evidence="10">
    <location>
        <position position="131"/>
    </location>
    <ligand>
        <name>NAD(+)</name>
        <dbReference type="ChEBI" id="CHEBI:57540"/>
    </ligand>
</feature>
<comment type="caution">
    <text evidence="7">Lacks conserved residue(s) required for the propagation of feature annotation.</text>
</comment>
<keyword evidence="7" id="KW-0547">Nucleotide-binding</keyword>
<dbReference type="Pfam" id="PF01210">
    <property type="entry name" value="NAD_Gly3P_dh_N"/>
    <property type="match status" value="1"/>
</dbReference>
<evidence type="ECO:0000256" key="3">
    <source>
        <dbReference type="ARBA" id="ARBA00023002"/>
    </source>
</evidence>
<keyword evidence="5 7" id="KW-0594">Phospholipid biosynthesis</keyword>
<evidence type="ECO:0000256" key="2">
    <source>
        <dbReference type="ARBA" id="ARBA00022516"/>
    </source>
</evidence>
<evidence type="ECO:0000259" key="13">
    <source>
        <dbReference type="Pfam" id="PF01210"/>
    </source>
</evidence>
<feature type="binding site" evidence="7">
    <location>
        <position position="243"/>
    </location>
    <ligand>
        <name>sn-glycerol 3-phosphate</name>
        <dbReference type="ChEBI" id="CHEBI:57597"/>
    </ligand>
</feature>
<dbReference type="PANTHER" id="PTHR11728">
    <property type="entry name" value="GLYCEROL-3-PHOSPHATE DEHYDROGENASE"/>
    <property type="match status" value="1"/>
</dbReference>
<feature type="binding site" evidence="10">
    <location>
        <begin position="7"/>
        <end position="12"/>
    </location>
    <ligand>
        <name>NAD(+)</name>
        <dbReference type="ChEBI" id="CHEBI:57540"/>
    </ligand>
</feature>
<feature type="binding site" evidence="7">
    <location>
        <position position="127"/>
    </location>
    <ligand>
        <name>sn-glycerol 3-phosphate</name>
        <dbReference type="ChEBI" id="CHEBI:57597"/>
    </ligand>
</feature>
<feature type="binding site" evidence="7">
    <location>
        <position position="264"/>
    </location>
    <ligand>
        <name>NADPH</name>
        <dbReference type="ChEBI" id="CHEBI:57783"/>
    </ligand>
</feature>
<feature type="binding site" evidence="7">
    <location>
        <position position="232"/>
    </location>
    <ligand>
        <name>sn-glycerol 3-phosphate</name>
        <dbReference type="ChEBI" id="CHEBI:57597"/>
    </ligand>
</feature>
<dbReference type="Pfam" id="PF07479">
    <property type="entry name" value="NAD_Gly3P_dh_C"/>
    <property type="match status" value="1"/>
</dbReference>
<dbReference type="GO" id="GO:0005829">
    <property type="term" value="C:cytosol"/>
    <property type="evidence" value="ECO:0007669"/>
    <property type="project" value="TreeGrafter"/>
</dbReference>
<dbReference type="GO" id="GO:0006650">
    <property type="term" value="P:glycerophospholipid metabolic process"/>
    <property type="evidence" value="ECO:0007669"/>
    <property type="project" value="UniProtKB-UniRule"/>
</dbReference>
<dbReference type="EMBL" id="WTUX01000006">
    <property type="protein sequence ID" value="MZR12048.1"/>
    <property type="molecule type" value="Genomic_DNA"/>
</dbReference>
<comment type="catalytic activity">
    <reaction evidence="7 12">
        <text>sn-glycerol 3-phosphate + NADP(+) = dihydroxyacetone phosphate + NADPH + H(+)</text>
        <dbReference type="Rhea" id="RHEA:11096"/>
        <dbReference type="ChEBI" id="CHEBI:15378"/>
        <dbReference type="ChEBI" id="CHEBI:57597"/>
        <dbReference type="ChEBI" id="CHEBI:57642"/>
        <dbReference type="ChEBI" id="CHEBI:57783"/>
        <dbReference type="ChEBI" id="CHEBI:58349"/>
        <dbReference type="EC" id="1.1.1.94"/>
    </reaction>
</comment>
<dbReference type="PANTHER" id="PTHR11728:SF1">
    <property type="entry name" value="GLYCEROL-3-PHOSPHATE DEHYDROGENASE [NAD(+)] 2, CHLOROPLASTIC"/>
    <property type="match status" value="1"/>
</dbReference>
<feature type="binding site" evidence="7">
    <location>
        <position position="129"/>
    </location>
    <ligand>
        <name>sn-glycerol 3-phosphate</name>
        <dbReference type="ChEBI" id="CHEBI:57597"/>
    </ligand>
</feature>
<dbReference type="InterPro" id="IPR006109">
    <property type="entry name" value="G3P_DH_NAD-dep_C"/>
</dbReference>
<dbReference type="GO" id="GO:0047952">
    <property type="term" value="F:glycerol-3-phosphate dehydrogenase [NAD(P)+] activity"/>
    <property type="evidence" value="ECO:0007669"/>
    <property type="project" value="UniProtKB-UniRule"/>
</dbReference>
<dbReference type="UniPathway" id="UPA00940"/>
<dbReference type="NCBIfam" id="NF000942">
    <property type="entry name" value="PRK00094.1-4"/>
    <property type="match status" value="1"/>
</dbReference>
<dbReference type="RefSeq" id="WP_161350162.1">
    <property type="nucleotide sequence ID" value="NZ_WTUX01000006.1"/>
</dbReference>
<dbReference type="PIRSF" id="PIRSF000114">
    <property type="entry name" value="Glycerol-3-P_dh"/>
    <property type="match status" value="1"/>
</dbReference>
<comment type="catalytic activity">
    <reaction evidence="7">
        <text>sn-glycerol 3-phosphate + NAD(+) = dihydroxyacetone phosphate + NADH + H(+)</text>
        <dbReference type="Rhea" id="RHEA:11092"/>
        <dbReference type="ChEBI" id="CHEBI:15378"/>
        <dbReference type="ChEBI" id="CHEBI:57540"/>
        <dbReference type="ChEBI" id="CHEBI:57597"/>
        <dbReference type="ChEBI" id="CHEBI:57642"/>
        <dbReference type="ChEBI" id="CHEBI:57945"/>
        <dbReference type="EC" id="1.1.1.94"/>
    </reaction>
</comment>
<dbReference type="HAMAP" id="MF_00394">
    <property type="entry name" value="NAD_Glyc3P_dehydrog"/>
    <property type="match status" value="1"/>
</dbReference>
<dbReference type="GO" id="GO:0008654">
    <property type="term" value="P:phospholipid biosynthetic process"/>
    <property type="evidence" value="ECO:0007669"/>
    <property type="project" value="UniProtKB-KW"/>
</dbReference>
<evidence type="ECO:0000259" key="14">
    <source>
        <dbReference type="Pfam" id="PF07479"/>
    </source>
</evidence>
<evidence type="ECO:0000313" key="16">
    <source>
        <dbReference type="Proteomes" id="UP000467322"/>
    </source>
</evidence>
<dbReference type="PRINTS" id="PR00077">
    <property type="entry name" value="GPDHDRGNASE"/>
</dbReference>
<dbReference type="InterPro" id="IPR011128">
    <property type="entry name" value="G3P_DH_NAD-dep_N"/>
</dbReference>
<keyword evidence="16" id="KW-1185">Reference proteome</keyword>
<feature type="binding site" evidence="7">
    <location>
        <position position="99"/>
    </location>
    <ligand>
        <name>NADPH</name>
        <dbReference type="ChEBI" id="CHEBI:57783"/>
    </ligand>
</feature>
<feature type="active site" description="Proton acceptor" evidence="7 8">
    <location>
        <position position="179"/>
    </location>
</feature>
<dbReference type="InterPro" id="IPR036291">
    <property type="entry name" value="NAD(P)-bd_dom_sf"/>
</dbReference>
<feature type="binding site" evidence="7">
    <location>
        <position position="179"/>
    </location>
    <ligand>
        <name>sn-glycerol 3-phosphate</name>
        <dbReference type="ChEBI" id="CHEBI:57597"/>
    </ligand>
</feature>
<dbReference type="InterPro" id="IPR013328">
    <property type="entry name" value="6PGD_dom2"/>
</dbReference>
<feature type="binding site" evidence="9">
    <location>
        <begin position="243"/>
        <end position="244"/>
    </location>
    <ligand>
        <name>substrate</name>
    </ligand>
</feature>
<keyword evidence="2 7" id="KW-0444">Lipid biosynthesis</keyword>
<dbReference type="EC" id="1.1.1.94" evidence="7"/>
<keyword evidence="3 7" id="KW-0560">Oxidoreductase</keyword>
<dbReference type="Gene3D" id="1.10.1040.10">
    <property type="entry name" value="N-(1-d-carboxylethyl)-l-norvaline Dehydrogenase, domain 2"/>
    <property type="match status" value="1"/>
</dbReference>
<comment type="function">
    <text evidence="7">Catalyzes the reduction of the glycolytic intermediate dihydroxyacetone phosphate (DHAP) to sn-glycerol 3-phosphate (G3P), the key precursor for phospholipid synthesis.</text>
</comment>
<dbReference type="InterPro" id="IPR008927">
    <property type="entry name" value="6-PGluconate_DH-like_C_sf"/>
</dbReference>
<feature type="domain" description="Glycerol-3-phosphate dehydrogenase NAD-dependent N-terminal" evidence="13">
    <location>
        <begin position="3"/>
        <end position="149"/>
    </location>
</feature>
<dbReference type="NCBIfam" id="NF000940">
    <property type="entry name" value="PRK00094.1-2"/>
    <property type="match status" value="1"/>
</dbReference>
<dbReference type="AlphaFoldDB" id="A0A845M124"/>
<comment type="pathway">
    <text evidence="7">Membrane lipid metabolism; glycerophospholipid metabolism.</text>
</comment>
<protein>
    <recommendedName>
        <fullName evidence="7">Glycerol-3-phosphate dehydrogenase [NAD(P)+]</fullName>
        <ecNumber evidence="7">1.1.1.94</ecNumber>
    </recommendedName>
    <alternativeName>
        <fullName evidence="7">NAD(P)(+)-dependent glycerol-3-phosphate dehydrogenase</fullName>
    </alternativeName>
    <alternativeName>
        <fullName evidence="7">NAD(P)H-dependent dihydroxyacetone-phosphate reductase</fullName>
    </alternativeName>
</protein>
<gene>
    <name evidence="7" type="primary">gpsA</name>
    <name evidence="15" type="ORF">GQE99_03325</name>
</gene>
<evidence type="ECO:0000256" key="8">
    <source>
        <dbReference type="PIRSR" id="PIRSR000114-1"/>
    </source>
</evidence>
<feature type="binding site" evidence="7">
    <location>
        <position position="31"/>
    </location>
    <ligand>
        <name>NADPH</name>
        <dbReference type="ChEBI" id="CHEBI:57783"/>
    </ligand>
</feature>
<evidence type="ECO:0000256" key="11">
    <source>
        <dbReference type="RuleBase" id="RU000437"/>
    </source>
</evidence>
<comment type="subcellular location">
    <subcellularLocation>
        <location evidence="7">Cytoplasm</location>
    </subcellularLocation>
</comment>
<feature type="binding site" evidence="7">
    <location>
        <position position="11"/>
    </location>
    <ligand>
        <name>NADPH</name>
        <dbReference type="ChEBI" id="CHEBI:57783"/>
    </ligand>
</feature>